<evidence type="ECO:0000256" key="3">
    <source>
        <dbReference type="ARBA" id="ARBA00022771"/>
    </source>
</evidence>
<dbReference type="SMART" id="SM00271">
    <property type="entry name" value="DnaJ"/>
    <property type="match status" value="1"/>
</dbReference>
<dbReference type="InterPro" id="IPR018253">
    <property type="entry name" value="DnaJ_domain_CS"/>
</dbReference>
<dbReference type="GO" id="GO:0009408">
    <property type="term" value="P:response to heat"/>
    <property type="evidence" value="ECO:0007669"/>
    <property type="project" value="InterPro"/>
</dbReference>
<dbReference type="NCBIfam" id="TIGR02349">
    <property type="entry name" value="DnaJ_bact"/>
    <property type="match status" value="1"/>
</dbReference>
<dbReference type="Gene3D" id="2.10.230.10">
    <property type="entry name" value="Heat shock protein DnaJ, cysteine-rich domain"/>
    <property type="match status" value="1"/>
</dbReference>
<dbReference type="EMBL" id="CAEZXP010000001">
    <property type="protein sequence ID" value="CAB4692537.1"/>
    <property type="molecule type" value="Genomic_DNA"/>
</dbReference>
<feature type="domain" description="J" evidence="6">
    <location>
        <begin position="10"/>
        <end position="74"/>
    </location>
</feature>
<proteinExistence type="inferred from homology"/>
<dbReference type="PANTHER" id="PTHR43096:SF10">
    <property type="entry name" value="CHAPERONE PROTEIN DNAJ A6, CHLOROPLASTIC"/>
    <property type="match status" value="1"/>
</dbReference>
<dbReference type="PROSITE" id="PS51188">
    <property type="entry name" value="ZF_CR"/>
    <property type="match status" value="1"/>
</dbReference>
<dbReference type="GO" id="GO:0051082">
    <property type="term" value="F:unfolded protein binding"/>
    <property type="evidence" value="ECO:0007669"/>
    <property type="project" value="InterPro"/>
</dbReference>
<keyword evidence="1" id="KW-0479">Metal-binding</keyword>
<dbReference type="FunFam" id="2.10.230.10:FF:000002">
    <property type="entry name" value="Molecular chaperone DnaJ"/>
    <property type="match status" value="1"/>
</dbReference>
<evidence type="ECO:0000259" key="6">
    <source>
        <dbReference type="PROSITE" id="PS50076"/>
    </source>
</evidence>
<dbReference type="InterPro" id="IPR002939">
    <property type="entry name" value="DnaJ_C"/>
</dbReference>
<feature type="domain" description="CR-type" evidence="7">
    <location>
        <begin position="135"/>
        <end position="217"/>
    </location>
</feature>
<dbReference type="GO" id="GO:0008270">
    <property type="term" value="F:zinc ion binding"/>
    <property type="evidence" value="ECO:0007669"/>
    <property type="project" value="UniProtKB-KW"/>
</dbReference>
<dbReference type="PROSITE" id="PS00636">
    <property type="entry name" value="DNAJ_1"/>
    <property type="match status" value="1"/>
</dbReference>
<dbReference type="PROSITE" id="PS50076">
    <property type="entry name" value="DNAJ_2"/>
    <property type="match status" value="1"/>
</dbReference>
<dbReference type="CDD" id="cd10719">
    <property type="entry name" value="DnaJ_zf"/>
    <property type="match status" value="1"/>
</dbReference>
<dbReference type="PRINTS" id="PR00625">
    <property type="entry name" value="JDOMAIN"/>
</dbReference>
<evidence type="ECO:0000256" key="1">
    <source>
        <dbReference type="ARBA" id="ARBA00022723"/>
    </source>
</evidence>
<evidence type="ECO:0000259" key="7">
    <source>
        <dbReference type="PROSITE" id="PS51188"/>
    </source>
</evidence>
<dbReference type="SUPFAM" id="SSF49493">
    <property type="entry name" value="HSP40/DnaJ peptide-binding domain"/>
    <property type="match status" value="2"/>
</dbReference>
<protein>
    <submittedName>
        <fullName evidence="8">Unannotated protein</fullName>
    </submittedName>
</protein>
<evidence type="ECO:0000256" key="2">
    <source>
        <dbReference type="ARBA" id="ARBA00022737"/>
    </source>
</evidence>
<dbReference type="GO" id="GO:0031072">
    <property type="term" value="F:heat shock protein binding"/>
    <property type="evidence" value="ECO:0007669"/>
    <property type="project" value="InterPro"/>
</dbReference>
<dbReference type="FunFam" id="2.60.260.20:FF:000005">
    <property type="entry name" value="Chaperone protein dnaJ 1, mitochondrial"/>
    <property type="match status" value="1"/>
</dbReference>
<dbReference type="Pfam" id="PF01556">
    <property type="entry name" value="DnaJ_C"/>
    <property type="match status" value="1"/>
</dbReference>
<accession>A0A6J6P1L3</accession>
<dbReference type="SUPFAM" id="SSF57938">
    <property type="entry name" value="DnaJ/Hsp40 cysteine-rich domain"/>
    <property type="match status" value="1"/>
</dbReference>
<keyword evidence="4" id="KW-0862">Zinc</keyword>
<gene>
    <name evidence="8" type="ORF">UFOPK2399_00822</name>
</gene>
<dbReference type="PANTHER" id="PTHR43096">
    <property type="entry name" value="DNAJ HOMOLOG 1, MITOCHONDRIAL-RELATED"/>
    <property type="match status" value="1"/>
</dbReference>
<dbReference type="CDD" id="cd06257">
    <property type="entry name" value="DnaJ"/>
    <property type="match status" value="1"/>
</dbReference>
<dbReference type="InterPro" id="IPR008971">
    <property type="entry name" value="HSP40/DnaJ_pept-bd"/>
</dbReference>
<sequence length="376" mass="40238">MNPMSTTERDYYELLGVSRDADEGAIKKAFRVLARKLHPDVSEEPDAEVRFREVSEAYEVLSNTETRQLYDRYGHAGLKSGGYQPRNFDMADLSDIFSAFFGGDVFDGRRGGGGATRGADIGAEVVIELADAAAGAEVTVPLEVAIGCDTCSGSGVEPGSPVSSCGRCAGSGRLQQVSNSVFGDFVRTASCPQCGGTGRLVEKHCADCGGQGRTVTRRDVTVDIPAGIHDGQRIRLSGEGHAGTAGGPTGDLYVSVRVREHELFTRDGNDIFSKVDLTIVQAALGAKVSVETLDGIVEVEFSGGTQPGDTKVLRGKGMPVLQGFGKGDHRLFVNVLVPRHLTDEQRELLGEFEKTSDEHTYKPDEGLFNKLKSAFR</sequence>
<dbReference type="InterPro" id="IPR001305">
    <property type="entry name" value="HSP_DnaJ_Cys-rich_dom"/>
</dbReference>
<evidence type="ECO:0000313" key="8">
    <source>
        <dbReference type="EMBL" id="CAB4692537.1"/>
    </source>
</evidence>
<reference evidence="8" key="1">
    <citation type="submission" date="2020-05" db="EMBL/GenBank/DDBJ databases">
        <authorList>
            <person name="Chiriac C."/>
            <person name="Salcher M."/>
            <person name="Ghai R."/>
            <person name="Kavagutti S V."/>
        </authorList>
    </citation>
    <scope>NUCLEOTIDE SEQUENCE</scope>
</reference>
<dbReference type="Pfam" id="PF00226">
    <property type="entry name" value="DnaJ"/>
    <property type="match status" value="1"/>
</dbReference>
<dbReference type="Gene3D" id="1.10.287.110">
    <property type="entry name" value="DnaJ domain"/>
    <property type="match status" value="1"/>
</dbReference>
<keyword evidence="3" id="KW-0863">Zinc-finger</keyword>
<dbReference type="NCBIfam" id="NF008035">
    <property type="entry name" value="PRK10767.1"/>
    <property type="match status" value="1"/>
</dbReference>
<dbReference type="CDD" id="cd10747">
    <property type="entry name" value="DnaJ_C"/>
    <property type="match status" value="1"/>
</dbReference>
<dbReference type="InterPro" id="IPR036410">
    <property type="entry name" value="HSP_DnaJ_Cys-rich_dom_sf"/>
</dbReference>
<evidence type="ECO:0000256" key="4">
    <source>
        <dbReference type="ARBA" id="ARBA00022833"/>
    </source>
</evidence>
<dbReference type="AlphaFoldDB" id="A0A6J6P1L3"/>
<name>A0A6J6P1L3_9ZZZZ</name>
<dbReference type="InterPro" id="IPR001623">
    <property type="entry name" value="DnaJ_domain"/>
</dbReference>
<dbReference type="SUPFAM" id="SSF46565">
    <property type="entry name" value="Chaperone J-domain"/>
    <property type="match status" value="1"/>
</dbReference>
<dbReference type="Gene3D" id="2.60.260.20">
    <property type="entry name" value="Urease metallochaperone UreE, N-terminal domain"/>
    <property type="match status" value="2"/>
</dbReference>
<evidence type="ECO:0000256" key="5">
    <source>
        <dbReference type="ARBA" id="ARBA00023186"/>
    </source>
</evidence>
<dbReference type="GO" id="GO:0005524">
    <property type="term" value="F:ATP binding"/>
    <property type="evidence" value="ECO:0007669"/>
    <property type="project" value="InterPro"/>
</dbReference>
<keyword evidence="5" id="KW-0143">Chaperone</keyword>
<dbReference type="InterPro" id="IPR012724">
    <property type="entry name" value="DnaJ"/>
</dbReference>
<dbReference type="Pfam" id="PF00684">
    <property type="entry name" value="DnaJ_CXXCXGXG"/>
    <property type="match status" value="1"/>
</dbReference>
<dbReference type="GO" id="GO:0042026">
    <property type="term" value="P:protein refolding"/>
    <property type="evidence" value="ECO:0007669"/>
    <property type="project" value="TreeGrafter"/>
</dbReference>
<dbReference type="InterPro" id="IPR036869">
    <property type="entry name" value="J_dom_sf"/>
</dbReference>
<keyword evidence="2" id="KW-0677">Repeat</keyword>
<organism evidence="8">
    <name type="scientific">freshwater metagenome</name>
    <dbReference type="NCBI Taxonomy" id="449393"/>
    <lineage>
        <taxon>unclassified sequences</taxon>
        <taxon>metagenomes</taxon>
        <taxon>ecological metagenomes</taxon>
    </lineage>
</organism>
<dbReference type="HAMAP" id="MF_01152">
    <property type="entry name" value="DnaJ"/>
    <property type="match status" value="1"/>
</dbReference>
<dbReference type="GO" id="GO:0005737">
    <property type="term" value="C:cytoplasm"/>
    <property type="evidence" value="ECO:0007669"/>
    <property type="project" value="TreeGrafter"/>
</dbReference>